<dbReference type="GO" id="GO:0046983">
    <property type="term" value="F:protein dimerization activity"/>
    <property type="evidence" value="ECO:0007669"/>
    <property type="project" value="InterPro"/>
</dbReference>
<dbReference type="InterPro" id="IPR036388">
    <property type="entry name" value="WH-like_DNA-bd_sf"/>
</dbReference>
<gene>
    <name evidence="7" type="ORF">GGX14DRAFT_677087</name>
</gene>
<feature type="signal peptide" evidence="4">
    <location>
        <begin position="1"/>
        <end position="19"/>
    </location>
</feature>
<accession>A0AAD6UYQ3</accession>
<dbReference type="InterPro" id="IPR029063">
    <property type="entry name" value="SAM-dependent_MTases_sf"/>
</dbReference>
<feature type="non-terminal residue" evidence="7">
    <location>
        <position position="468"/>
    </location>
</feature>
<feature type="chain" id="PRO_5042117048" evidence="4">
    <location>
        <begin position="20"/>
        <end position="468"/>
    </location>
</feature>
<dbReference type="Pfam" id="PF08100">
    <property type="entry name" value="Dimerisation"/>
    <property type="match status" value="1"/>
</dbReference>
<dbReference type="Pfam" id="PF00891">
    <property type="entry name" value="Methyltransf_2"/>
    <property type="match status" value="1"/>
</dbReference>
<protein>
    <submittedName>
        <fullName evidence="7">O-methyltransferase</fullName>
    </submittedName>
</protein>
<dbReference type="AlphaFoldDB" id="A0AAD6UYQ3"/>
<name>A0AAD6UYQ3_9AGAR</name>
<evidence type="ECO:0000256" key="1">
    <source>
        <dbReference type="ARBA" id="ARBA00022603"/>
    </source>
</evidence>
<feature type="domain" description="O-methyltransferase dimerisation" evidence="6">
    <location>
        <begin position="84"/>
        <end position="159"/>
    </location>
</feature>
<dbReference type="InterPro" id="IPR036390">
    <property type="entry name" value="WH_DNA-bd_sf"/>
</dbReference>
<evidence type="ECO:0000256" key="3">
    <source>
        <dbReference type="ARBA" id="ARBA00022691"/>
    </source>
</evidence>
<feature type="domain" description="O-methyltransferase C-terminal" evidence="5">
    <location>
        <begin position="267"/>
        <end position="385"/>
    </location>
</feature>
<evidence type="ECO:0000313" key="7">
    <source>
        <dbReference type="EMBL" id="KAJ7195330.1"/>
    </source>
</evidence>
<dbReference type="SUPFAM" id="SSF53335">
    <property type="entry name" value="S-adenosyl-L-methionine-dependent methyltransferases"/>
    <property type="match status" value="1"/>
</dbReference>
<dbReference type="InterPro" id="IPR012967">
    <property type="entry name" value="COMT_dimerisation"/>
</dbReference>
<dbReference type="Gene3D" id="1.10.10.10">
    <property type="entry name" value="Winged helix-like DNA-binding domain superfamily/Winged helix DNA-binding domain"/>
    <property type="match status" value="1"/>
</dbReference>
<dbReference type="InterPro" id="IPR016461">
    <property type="entry name" value="COMT-like"/>
</dbReference>
<dbReference type="PANTHER" id="PTHR43712:SF2">
    <property type="entry name" value="O-METHYLTRANSFERASE CICE"/>
    <property type="match status" value="1"/>
</dbReference>
<keyword evidence="4" id="KW-0732">Signal</keyword>
<dbReference type="Proteomes" id="UP001219525">
    <property type="component" value="Unassembled WGS sequence"/>
</dbReference>
<keyword evidence="1" id="KW-0489">Methyltransferase</keyword>
<sequence>MAISTLRLLSNLIADAVDAIEGTYADAGVPLPRLDDPSPYDPTDPAEALRAHPVVEAATMNLVAAAAQITATARNPVTSVLLEAHAFQISSCLRTASELNVVEILREAGPQGLHANDIVAQSRADPSLLARILRLLATHHIFQEVTPGVFANNRISSTLDKGKPASLLFEKREDRLTGTSGIAAMAEFLGDDCFKSSAQLGDTLLDPAGQQRPLARAIRTDEPMFQWFTRPENRYRRSRFGLAMLGGEPEGLLFKGYDWGSLPTDAVLVDVGGGIGTASMAIAQQNPTFKVVVQDLAPTIEDAKAYWNQNFPEHVQRRMVELQVHDFFGPQPTQNADVFMLRHIIHDWPDEKNIVILKHLRKAAKPTTQLIVIENIIPVVSEGESDDPKINSVPGAMRKAAPAPLLPNCGVSNASMYMFDLTVHNMLGGVERTVRGFYDLLDESGWKLVRVYRCSGSDSEKCHMVGVP</sequence>
<keyword evidence="3" id="KW-0949">S-adenosyl-L-methionine</keyword>
<dbReference type="PROSITE" id="PS51683">
    <property type="entry name" value="SAM_OMT_II"/>
    <property type="match status" value="1"/>
</dbReference>
<keyword evidence="2" id="KW-0808">Transferase</keyword>
<dbReference type="InterPro" id="IPR001077">
    <property type="entry name" value="COMT_C"/>
</dbReference>
<dbReference type="GO" id="GO:0008171">
    <property type="term" value="F:O-methyltransferase activity"/>
    <property type="evidence" value="ECO:0007669"/>
    <property type="project" value="InterPro"/>
</dbReference>
<dbReference type="SUPFAM" id="SSF46785">
    <property type="entry name" value="Winged helix' DNA-binding domain"/>
    <property type="match status" value="1"/>
</dbReference>
<dbReference type="EMBL" id="JARJCW010000091">
    <property type="protein sequence ID" value="KAJ7195330.1"/>
    <property type="molecule type" value="Genomic_DNA"/>
</dbReference>
<keyword evidence="8" id="KW-1185">Reference proteome</keyword>
<evidence type="ECO:0000256" key="4">
    <source>
        <dbReference type="SAM" id="SignalP"/>
    </source>
</evidence>
<evidence type="ECO:0000256" key="2">
    <source>
        <dbReference type="ARBA" id="ARBA00022679"/>
    </source>
</evidence>
<dbReference type="PANTHER" id="PTHR43712">
    <property type="entry name" value="PUTATIVE (AFU_ORTHOLOGUE AFUA_4G14580)-RELATED"/>
    <property type="match status" value="1"/>
</dbReference>
<dbReference type="Gene3D" id="3.40.50.150">
    <property type="entry name" value="Vaccinia Virus protein VP39"/>
    <property type="match status" value="1"/>
</dbReference>
<evidence type="ECO:0000259" key="5">
    <source>
        <dbReference type="Pfam" id="PF00891"/>
    </source>
</evidence>
<proteinExistence type="predicted"/>
<dbReference type="GO" id="GO:0032259">
    <property type="term" value="P:methylation"/>
    <property type="evidence" value="ECO:0007669"/>
    <property type="project" value="UniProtKB-KW"/>
</dbReference>
<evidence type="ECO:0000259" key="6">
    <source>
        <dbReference type="Pfam" id="PF08100"/>
    </source>
</evidence>
<reference evidence="7" key="1">
    <citation type="submission" date="2023-03" db="EMBL/GenBank/DDBJ databases">
        <title>Massive genome expansion in bonnet fungi (Mycena s.s.) driven by repeated elements and novel gene families across ecological guilds.</title>
        <authorList>
            <consortium name="Lawrence Berkeley National Laboratory"/>
            <person name="Harder C.B."/>
            <person name="Miyauchi S."/>
            <person name="Viragh M."/>
            <person name="Kuo A."/>
            <person name="Thoen E."/>
            <person name="Andreopoulos B."/>
            <person name="Lu D."/>
            <person name="Skrede I."/>
            <person name="Drula E."/>
            <person name="Henrissat B."/>
            <person name="Morin E."/>
            <person name="Kohler A."/>
            <person name="Barry K."/>
            <person name="LaButti K."/>
            <person name="Morin E."/>
            <person name="Salamov A."/>
            <person name="Lipzen A."/>
            <person name="Mereny Z."/>
            <person name="Hegedus B."/>
            <person name="Baldrian P."/>
            <person name="Stursova M."/>
            <person name="Weitz H."/>
            <person name="Taylor A."/>
            <person name="Grigoriev I.V."/>
            <person name="Nagy L.G."/>
            <person name="Martin F."/>
            <person name="Kauserud H."/>
        </authorList>
    </citation>
    <scope>NUCLEOTIDE SEQUENCE</scope>
    <source>
        <strain evidence="7">9144</strain>
    </source>
</reference>
<organism evidence="7 8">
    <name type="scientific">Mycena pura</name>
    <dbReference type="NCBI Taxonomy" id="153505"/>
    <lineage>
        <taxon>Eukaryota</taxon>
        <taxon>Fungi</taxon>
        <taxon>Dikarya</taxon>
        <taxon>Basidiomycota</taxon>
        <taxon>Agaricomycotina</taxon>
        <taxon>Agaricomycetes</taxon>
        <taxon>Agaricomycetidae</taxon>
        <taxon>Agaricales</taxon>
        <taxon>Marasmiineae</taxon>
        <taxon>Mycenaceae</taxon>
        <taxon>Mycena</taxon>
    </lineage>
</organism>
<comment type="caution">
    <text evidence="7">The sequence shown here is derived from an EMBL/GenBank/DDBJ whole genome shotgun (WGS) entry which is preliminary data.</text>
</comment>
<evidence type="ECO:0000313" key="8">
    <source>
        <dbReference type="Proteomes" id="UP001219525"/>
    </source>
</evidence>